<accession>A0A811LE70</accession>
<proteinExistence type="predicted"/>
<protein>
    <submittedName>
        <fullName evidence="3">Uncharacterized protein</fullName>
    </submittedName>
</protein>
<evidence type="ECO:0000313" key="3">
    <source>
        <dbReference type="EMBL" id="CAD5225464.1"/>
    </source>
</evidence>
<feature type="compositionally biased region" description="Basic and acidic residues" evidence="1">
    <location>
        <begin position="141"/>
        <end position="201"/>
    </location>
</feature>
<organism evidence="3 4">
    <name type="scientific">Bursaphelenchus okinawaensis</name>
    <dbReference type="NCBI Taxonomy" id="465554"/>
    <lineage>
        <taxon>Eukaryota</taxon>
        <taxon>Metazoa</taxon>
        <taxon>Ecdysozoa</taxon>
        <taxon>Nematoda</taxon>
        <taxon>Chromadorea</taxon>
        <taxon>Rhabditida</taxon>
        <taxon>Tylenchina</taxon>
        <taxon>Tylenchomorpha</taxon>
        <taxon>Aphelenchoidea</taxon>
        <taxon>Aphelenchoididae</taxon>
        <taxon>Bursaphelenchus</taxon>
    </lineage>
</organism>
<gene>
    <name evidence="3" type="ORF">BOKJ2_LOCUS11591</name>
</gene>
<name>A0A811LE70_9BILA</name>
<evidence type="ECO:0000313" key="4">
    <source>
        <dbReference type="Proteomes" id="UP000614601"/>
    </source>
</evidence>
<dbReference type="EMBL" id="CAJFCW020000005">
    <property type="protein sequence ID" value="CAG9120922.1"/>
    <property type="molecule type" value="Genomic_DNA"/>
</dbReference>
<dbReference type="AlphaFoldDB" id="A0A811LE70"/>
<evidence type="ECO:0000256" key="2">
    <source>
        <dbReference type="SAM" id="SignalP"/>
    </source>
</evidence>
<feature type="chain" id="PRO_5035595711" evidence="2">
    <location>
        <begin position="29"/>
        <end position="252"/>
    </location>
</feature>
<keyword evidence="4" id="KW-1185">Reference proteome</keyword>
<dbReference type="Proteomes" id="UP000614601">
    <property type="component" value="Unassembled WGS sequence"/>
</dbReference>
<dbReference type="EMBL" id="CAJFDH010000005">
    <property type="protein sequence ID" value="CAD5225464.1"/>
    <property type="molecule type" value="Genomic_DNA"/>
</dbReference>
<feature type="compositionally biased region" description="Basic and acidic residues" evidence="1">
    <location>
        <begin position="74"/>
        <end position="125"/>
    </location>
</feature>
<feature type="compositionally biased region" description="Basic and acidic residues" evidence="1">
    <location>
        <begin position="44"/>
        <end position="66"/>
    </location>
</feature>
<reference evidence="3" key="1">
    <citation type="submission" date="2020-09" db="EMBL/GenBank/DDBJ databases">
        <authorList>
            <person name="Kikuchi T."/>
        </authorList>
    </citation>
    <scope>NUCLEOTIDE SEQUENCE</scope>
    <source>
        <strain evidence="3">SH1</strain>
    </source>
</reference>
<dbReference type="Proteomes" id="UP000783686">
    <property type="component" value="Unassembled WGS sequence"/>
</dbReference>
<feature type="signal peptide" evidence="2">
    <location>
        <begin position="1"/>
        <end position="28"/>
    </location>
</feature>
<feature type="compositionally biased region" description="Gly residues" evidence="1">
    <location>
        <begin position="203"/>
        <end position="212"/>
    </location>
</feature>
<comment type="caution">
    <text evidence="3">The sequence shown here is derived from an EMBL/GenBank/DDBJ whole genome shotgun (WGS) entry which is preliminary data.</text>
</comment>
<evidence type="ECO:0000256" key="1">
    <source>
        <dbReference type="SAM" id="MobiDB-lite"/>
    </source>
</evidence>
<keyword evidence="2" id="KW-0732">Signal</keyword>
<feature type="region of interest" description="Disordered" evidence="1">
    <location>
        <begin position="44"/>
        <end position="213"/>
    </location>
</feature>
<sequence>MSVRQGIVGMKLLILSLFISSLALSTLAQRGDYSRFDRPYDRNSRAFDRDFDNSRGSDFNRGRDSIGHGASVHGGDRYDDRNGRNDQRDRFGNQNIDRDRGYNPNGRRDDDRRDDSFGRRDDDYSRFGGNSHNQPRTADNFGRRDRRDSRGNHEQHHEQSHQEHHGNQHNERERFPRQMGQEVHRETELRKDSDFDRDNHNIGKGGAIGGGTVDDHRSVDGPLIQNDGVGKGSAVRGDRVGGHRFRRNYDIY</sequence>